<dbReference type="Proteomes" id="UP001208570">
    <property type="component" value="Unassembled WGS sequence"/>
</dbReference>
<sequence>MVAMISKTLLLTASVLCFLEFVYGEEEISINITESIMYSGSYWNEAYPKQGLDGATCYKSGFEKNSFWKANIGRPVTVSKVKITGSYAGSVRVRVGTDTEVVGGLKGHDSNRLCRMLEFDGEMTSRVFTCDQPRFGNVISVSGATPGGDHVSRLVICDVSVYQ</sequence>
<dbReference type="InterPro" id="IPR008979">
    <property type="entry name" value="Galactose-bd-like_sf"/>
</dbReference>
<keyword evidence="1" id="KW-0732">Signal</keyword>
<reference evidence="2" key="1">
    <citation type="journal article" date="2023" name="Mol. Biol. Evol.">
        <title>Third-Generation Sequencing Reveals the Adaptive Role of the Epigenome in Three Deep-Sea Polychaetes.</title>
        <authorList>
            <person name="Perez M."/>
            <person name="Aroh O."/>
            <person name="Sun Y."/>
            <person name="Lan Y."/>
            <person name="Juniper S.K."/>
            <person name="Young C.R."/>
            <person name="Angers B."/>
            <person name="Qian P.Y."/>
        </authorList>
    </citation>
    <scope>NUCLEOTIDE SEQUENCE</scope>
    <source>
        <strain evidence="2">P08H-3</strain>
    </source>
</reference>
<organism evidence="2 3">
    <name type="scientific">Paralvinella palmiformis</name>
    <dbReference type="NCBI Taxonomy" id="53620"/>
    <lineage>
        <taxon>Eukaryota</taxon>
        <taxon>Metazoa</taxon>
        <taxon>Spiralia</taxon>
        <taxon>Lophotrochozoa</taxon>
        <taxon>Annelida</taxon>
        <taxon>Polychaeta</taxon>
        <taxon>Sedentaria</taxon>
        <taxon>Canalipalpata</taxon>
        <taxon>Terebellida</taxon>
        <taxon>Terebelliformia</taxon>
        <taxon>Alvinellidae</taxon>
        <taxon>Paralvinella</taxon>
    </lineage>
</organism>
<keyword evidence="3" id="KW-1185">Reference proteome</keyword>
<evidence type="ECO:0000313" key="3">
    <source>
        <dbReference type="Proteomes" id="UP001208570"/>
    </source>
</evidence>
<gene>
    <name evidence="2" type="ORF">LSH36_189g06094</name>
</gene>
<protein>
    <submittedName>
        <fullName evidence="2">Uncharacterized protein</fullName>
    </submittedName>
</protein>
<feature type="chain" id="PRO_5042072820" evidence="1">
    <location>
        <begin position="25"/>
        <end position="163"/>
    </location>
</feature>
<feature type="signal peptide" evidence="1">
    <location>
        <begin position="1"/>
        <end position="24"/>
    </location>
</feature>
<name>A0AAD9JRF0_9ANNE</name>
<dbReference type="EMBL" id="JAODUP010000189">
    <property type="protein sequence ID" value="KAK2157551.1"/>
    <property type="molecule type" value="Genomic_DNA"/>
</dbReference>
<comment type="caution">
    <text evidence="2">The sequence shown here is derived from an EMBL/GenBank/DDBJ whole genome shotgun (WGS) entry which is preliminary data.</text>
</comment>
<evidence type="ECO:0000313" key="2">
    <source>
        <dbReference type="EMBL" id="KAK2157551.1"/>
    </source>
</evidence>
<accession>A0AAD9JRF0</accession>
<proteinExistence type="predicted"/>
<evidence type="ECO:0000256" key="1">
    <source>
        <dbReference type="SAM" id="SignalP"/>
    </source>
</evidence>
<dbReference type="Gene3D" id="2.60.120.260">
    <property type="entry name" value="Galactose-binding domain-like"/>
    <property type="match status" value="1"/>
</dbReference>
<dbReference type="SUPFAM" id="SSF49785">
    <property type="entry name" value="Galactose-binding domain-like"/>
    <property type="match status" value="1"/>
</dbReference>
<dbReference type="AlphaFoldDB" id="A0AAD9JRF0"/>